<feature type="transmembrane region" description="Helical" evidence="6">
    <location>
        <begin position="205"/>
        <end position="225"/>
    </location>
</feature>
<evidence type="ECO:0000259" key="8">
    <source>
        <dbReference type="PROSITE" id="PS50885"/>
    </source>
</evidence>
<dbReference type="EMBL" id="JAAGWE010000012">
    <property type="protein sequence ID" value="NEM05812.1"/>
    <property type="molecule type" value="Genomic_DNA"/>
</dbReference>
<evidence type="ECO:0000256" key="6">
    <source>
        <dbReference type="SAM" id="Phobius"/>
    </source>
</evidence>
<name>A0A6P0GEY6_9ACTN</name>
<protein>
    <submittedName>
        <fullName evidence="9">Methyl-accepting chemotaxis protein</fullName>
    </submittedName>
</protein>
<dbReference type="SMART" id="SM00283">
    <property type="entry name" value="MA"/>
    <property type="match status" value="1"/>
</dbReference>
<keyword evidence="3 5" id="KW-0807">Transducer</keyword>
<dbReference type="Pfam" id="PF00672">
    <property type="entry name" value="HAMP"/>
    <property type="match status" value="1"/>
</dbReference>
<dbReference type="GO" id="GO:0007165">
    <property type="term" value="P:signal transduction"/>
    <property type="evidence" value="ECO:0007669"/>
    <property type="project" value="UniProtKB-KW"/>
</dbReference>
<dbReference type="SUPFAM" id="SSF58104">
    <property type="entry name" value="Methyl-accepting chemotaxis protein (MCP) signaling domain"/>
    <property type="match status" value="1"/>
</dbReference>
<feature type="transmembrane region" description="Helical" evidence="6">
    <location>
        <begin position="28"/>
        <end position="47"/>
    </location>
</feature>
<dbReference type="RefSeq" id="WP_163475986.1">
    <property type="nucleotide sequence ID" value="NZ_JAAGWE010000012.1"/>
</dbReference>
<organism evidence="9 10">
    <name type="scientific">Geodermatophilus normandii</name>
    <dbReference type="NCBI Taxonomy" id="1137989"/>
    <lineage>
        <taxon>Bacteria</taxon>
        <taxon>Bacillati</taxon>
        <taxon>Actinomycetota</taxon>
        <taxon>Actinomycetes</taxon>
        <taxon>Geodermatophilales</taxon>
        <taxon>Geodermatophilaceae</taxon>
        <taxon>Geodermatophilus</taxon>
    </lineage>
</organism>
<dbReference type="Gene3D" id="1.10.287.950">
    <property type="entry name" value="Methyl-accepting chemotaxis protein"/>
    <property type="match status" value="1"/>
</dbReference>
<feature type="domain" description="Methyl-accepting transducer" evidence="7">
    <location>
        <begin position="283"/>
        <end position="526"/>
    </location>
</feature>
<dbReference type="SMART" id="SM00304">
    <property type="entry name" value="HAMP"/>
    <property type="match status" value="1"/>
</dbReference>
<dbReference type="CDD" id="cd06225">
    <property type="entry name" value="HAMP"/>
    <property type="match status" value="1"/>
</dbReference>
<proteinExistence type="inferred from homology"/>
<accession>A0A6P0GEY6</accession>
<evidence type="ECO:0000313" key="9">
    <source>
        <dbReference type="EMBL" id="NEM05812.1"/>
    </source>
</evidence>
<keyword evidence="1 6" id="KW-0812">Transmembrane</keyword>
<dbReference type="Proteomes" id="UP000471126">
    <property type="component" value="Unassembled WGS sequence"/>
</dbReference>
<feature type="domain" description="HAMP" evidence="8">
    <location>
        <begin position="226"/>
        <end position="278"/>
    </location>
</feature>
<evidence type="ECO:0000256" key="1">
    <source>
        <dbReference type="ARBA" id="ARBA00022692"/>
    </source>
</evidence>
<gene>
    <name evidence="9" type="ORF">GCU54_07225</name>
</gene>
<dbReference type="Pfam" id="PF00015">
    <property type="entry name" value="MCPsignal"/>
    <property type="match status" value="1"/>
</dbReference>
<dbReference type="PANTHER" id="PTHR32089:SF112">
    <property type="entry name" value="LYSOZYME-LIKE PROTEIN-RELATED"/>
    <property type="match status" value="1"/>
</dbReference>
<dbReference type="PROSITE" id="PS50111">
    <property type="entry name" value="CHEMOTAXIS_TRANSDUC_2"/>
    <property type="match status" value="1"/>
</dbReference>
<dbReference type="InterPro" id="IPR024478">
    <property type="entry name" value="HlyB_4HB_MCP"/>
</dbReference>
<dbReference type="GO" id="GO:0004888">
    <property type="term" value="F:transmembrane signaling receptor activity"/>
    <property type="evidence" value="ECO:0007669"/>
    <property type="project" value="InterPro"/>
</dbReference>
<dbReference type="AlphaFoldDB" id="A0A6P0GEY6"/>
<evidence type="ECO:0000256" key="5">
    <source>
        <dbReference type="PROSITE-ProRule" id="PRU00284"/>
    </source>
</evidence>
<comment type="similarity">
    <text evidence="4">Belongs to the methyl-accepting chemotaxis (MCP) protein family.</text>
</comment>
<dbReference type="PANTHER" id="PTHR32089">
    <property type="entry name" value="METHYL-ACCEPTING CHEMOTAXIS PROTEIN MCPB"/>
    <property type="match status" value="1"/>
</dbReference>
<dbReference type="InterPro" id="IPR003660">
    <property type="entry name" value="HAMP_dom"/>
</dbReference>
<keyword evidence="2 6" id="KW-1133">Transmembrane helix</keyword>
<evidence type="ECO:0000313" key="10">
    <source>
        <dbReference type="Proteomes" id="UP000471126"/>
    </source>
</evidence>
<dbReference type="PRINTS" id="PR00260">
    <property type="entry name" value="CHEMTRNSDUCR"/>
</dbReference>
<evidence type="ECO:0000256" key="3">
    <source>
        <dbReference type="ARBA" id="ARBA00023224"/>
    </source>
</evidence>
<dbReference type="InterPro" id="IPR004090">
    <property type="entry name" value="Chemotax_Me-accpt_rcpt"/>
</dbReference>
<dbReference type="GO" id="GO:0016020">
    <property type="term" value="C:membrane"/>
    <property type="evidence" value="ECO:0007669"/>
    <property type="project" value="InterPro"/>
</dbReference>
<dbReference type="InterPro" id="IPR004089">
    <property type="entry name" value="MCPsignal_dom"/>
</dbReference>
<sequence>MSQSTPRVPTAASTDESATGGWGLRTRLLGAILVVALTTLAVGIFGVHRMSVLADKADQVYSEGAAPLDGLRTLQVDWWELAAQTARAAIPSLPPATIQEARQGAADAGEAMAGHAEDVAAMTLSDDARAQFERFQTASQDYLTALAQLQSLPLGSPNALPLLQTMSDNEDLIEGSLVEATTSAAASARQTVAEAREAYTSARTLTIVVVALGLVVSLVLAVLVARSVTRPVERIREVLGKVAGGDLRVRAGETGGGELAEVARSLDATLDSLSGVLVLVRDSAGRLQGASTQLDSAASGIAEFSRAASDQTDAVVASAGEVAASVDTVATGSSQMETAIREIAHNAAEAARVAGQAVDVAETTTRTVGKLGDSSQEIATVVKLINGIAEQTNLLALNATIEAARAGEAGKGFAVVASEVKELAQETARATEDISRRVEAIQADTAGAVEAISRISAVIGEINDFQATIAAAVEEQTATTNEMNRNVAEAAGGSRHIATAIGGLANGTQQTGARVADAQRAAAELARMSGELQDAVARFAV</sequence>
<evidence type="ECO:0000256" key="4">
    <source>
        <dbReference type="ARBA" id="ARBA00029447"/>
    </source>
</evidence>
<reference evidence="9 10" key="1">
    <citation type="submission" date="2019-12" db="EMBL/GenBank/DDBJ databases">
        <title>WGS of CPCC 203550 I12A-02606.</title>
        <authorList>
            <person name="Jiang Z."/>
        </authorList>
    </citation>
    <scope>NUCLEOTIDE SEQUENCE [LARGE SCALE GENOMIC DNA]</scope>
    <source>
        <strain evidence="9 10">I12A-02606</strain>
    </source>
</reference>
<comment type="caution">
    <text evidence="9">The sequence shown here is derived from an EMBL/GenBank/DDBJ whole genome shotgun (WGS) entry which is preliminary data.</text>
</comment>
<evidence type="ECO:0000256" key="2">
    <source>
        <dbReference type="ARBA" id="ARBA00022989"/>
    </source>
</evidence>
<dbReference type="PROSITE" id="PS50885">
    <property type="entry name" value="HAMP"/>
    <property type="match status" value="1"/>
</dbReference>
<keyword evidence="6" id="KW-0472">Membrane</keyword>
<dbReference type="GO" id="GO:0006935">
    <property type="term" value="P:chemotaxis"/>
    <property type="evidence" value="ECO:0007669"/>
    <property type="project" value="InterPro"/>
</dbReference>
<dbReference type="Pfam" id="PF12729">
    <property type="entry name" value="4HB_MCP_1"/>
    <property type="match status" value="1"/>
</dbReference>
<evidence type="ECO:0000259" key="7">
    <source>
        <dbReference type="PROSITE" id="PS50111"/>
    </source>
</evidence>